<dbReference type="Proteomes" id="UP000054937">
    <property type="component" value="Unassembled WGS sequence"/>
</dbReference>
<dbReference type="SUPFAM" id="SSF57184">
    <property type="entry name" value="Growth factor receptor domain"/>
    <property type="match status" value="2"/>
</dbReference>
<gene>
    <name evidence="2" type="ORF">PPERSA_12854</name>
</gene>
<dbReference type="Gene3D" id="2.10.220.10">
    <property type="entry name" value="Hormone Receptor, Insulin-like Growth Factor Receptor 1, Chain A, domain 2"/>
    <property type="match status" value="2"/>
</dbReference>
<dbReference type="PANTHER" id="PTHR23275:SF100">
    <property type="entry name" value="EGF-LIKE DOMAIN-CONTAINING PROTEIN"/>
    <property type="match status" value="1"/>
</dbReference>
<evidence type="ECO:0000313" key="3">
    <source>
        <dbReference type="Proteomes" id="UP000054937"/>
    </source>
</evidence>
<dbReference type="InParanoid" id="A0A0V0QWA3"/>
<dbReference type="EMBL" id="LDAU01000099">
    <property type="protein sequence ID" value="KRX06165.1"/>
    <property type="molecule type" value="Genomic_DNA"/>
</dbReference>
<dbReference type="PANTHER" id="PTHR23275">
    <property type="entry name" value="CABRIOLET.-RELATED"/>
    <property type="match status" value="1"/>
</dbReference>
<dbReference type="OrthoDB" id="300641at2759"/>
<keyword evidence="3" id="KW-1185">Reference proteome</keyword>
<accession>A0A0V0QWA3</accession>
<comment type="caution">
    <text evidence="2">The sequence shown here is derived from an EMBL/GenBank/DDBJ whole genome shotgun (WGS) entry which is preliminary data.</text>
</comment>
<reference evidence="2 3" key="1">
    <citation type="journal article" date="2015" name="Sci. Rep.">
        <title>Genome of the facultative scuticociliatosis pathogen Pseudocohnilembus persalinus provides insight into its virulence through horizontal gene transfer.</title>
        <authorList>
            <person name="Xiong J."/>
            <person name="Wang G."/>
            <person name="Cheng J."/>
            <person name="Tian M."/>
            <person name="Pan X."/>
            <person name="Warren A."/>
            <person name="Jiang C."/>
            <person name="Yuan D."/>
            <person name="Miao W."/>
        </authorList>
    </citation>
    <scope>NUCLEOTIDE SEQUENCE [LARGE SCALE GENOMIC DNA]</scope>
    <source>
        <strain evidence="2">36N120E</strain>
    </source>
</reference>
<feature type="compositionally biased region" description="Basic and acidic residues" evidence="1">
    <location>
        <begin position="496"/>
        <end position="517"/>
    </location>
</feature>
<dbReference type="InterPro" id="IPR009030">
    <property type="entry name" value="Growth_fac_rcpt_cys_sf"/>
</dbReference>
<sequence>MNDNPFTDNQEFNEILQPISYYGKPITNNVYIRFPNYQSCSFYNGEDDGKYISISQQGNKCCISTYNQAKYYDVDSQNCQDCVNNACHSCNNQTECFQCRYSEPQRLLPYCQQCPRICFNCQNSTQCDTCISEIRLEGNCQCPEQYFDNGSDGECQQCIQNCKICDNENTCIECYEQYNVDQNGFCKKSGSDGECQQNNLNCKICYNENLCIECDDQYIIDINEPSRCLKPALQESESDGECQQNNSNCKICDNENTCIECDEKYNLDQNGKCKKQAQQQKVCDYKCQTCIFKGGNSHCKICAGNRINPPSCSCPKNYEDSGQADCEIKPEIEQLAQQNEQIANFKKNTKESSLYMANISILMNNNKLAKVLLQVLQMTEYRMLFNIQYPIFEENNLDSPFKTENQISIGSLFIQQNQNYQETFKGIQQQGYGAFILTNMSESQSQKQPDQKITLPYTQQKQEIQEQSLSIKAQYQNNVNEVQKISIEDKKNIVKQEEKKNKVQQEEKSQDNKEKSTSKKKRTKRKGSFYRHKLLIVTEEFTSNQAQKEINLEQENVQKNNIEIQKNINNKESVDVI</sequence>
<dbReference type="InterPro" id="IPR052798">
    <property type="entry name" value="Giardia_VSA"/>
</dbReference>
<name>A0A0V0QWA3_PSEPJ</name>
<dbReference type="AlphaFoldDB" id="A0A0V0QWA3"/>
<evidence type="ECO:0000313" key="2">
    <source>
        <dbReference type="EMBL" id="KRX06165.1"/>
    </source>
</evidence>
<feature type="region of interest" description="Disordered" evidence="1">
    <location>
        <begin position="496"/>
        <end position="525"/>
    </location>
</feature>
<proteinExistence type="predicted"/>
<evidence type="ECO:0000256" key="1">
    <source>
        <dbReference type="SAM" id="MobiDB-lite"/>
    </source>
</evidence>
<organism evidence="2 3">
    <name type="scientific">Pseudocohnilembus persalinus</name>
    <name type="common">Ciliate</name>
    <dbReference type="NCBI Taxonomy" id="266149"/>
    <lineage>
        <taxon>Eukaryota</taxon>
        <taxon>Sar</taxon>
        <taxon>Alveolata</taxon>
        <taxon>Ciliophora</taxon>
        <taxon>Intramacronucleata</taxon>
        <taxon>Oligohymenophorea</taxon>
        <taxon>Scuticociliatia</taxon>
        <taxon>Philasterida</taxon>
        <taxon>Pseudocohnilembidae</taxon>
        <taxon>Pseudocohnilembus</taxon>
    </lineage>
</organism>
<protein>
    <submittedName>
        <fullName evidence="2">Insulin-like growth factor binding protein, N-terminal</fullName>
    </submittedName>
</protein>